<reference evidence="2" key="1">
    <citation type="submission" date="2023-01" db="EMBL/GenBank/DDBJ databases">
        <authorList>
            <person name="Van Ghelder C."/>
            <person name="Rancurel C."/>
        </authorList>
    </citation>
    <scope>NUCLEOTIDE SEQUENCE</scope>
    <source>
        <strain evidence="2">CNCM I-4278</strain>
    </source>
</reference>
<feature type="chain" id="PRO_5040807469" evidence="1">
    <location>
        <begin position="16"/>
        <end position="60"/>
    </location>
</feature>
<dbReference type="AlphaFoldDB" id="A0A9W4U5Y0"/>
<accession>A0A9W4U5Y0</accession>
<name>A0A9W4U5Y0_9PLEO</name>
<protein>
    <submittedName>
        <fullName evidence="2">Uncharacterized protein</fullName>
    </submittedName>
</protein>
<evidence type="ECO:0000313" key="3">
    <source>
        <dbReference type="Proteomes" id="UP001152607"/>
    </source>
</evidence>
<feature type="signal peptide" evidence="1">
    <location>
        <begin position="1"/>
        <end position="15"/>
    </location>
</feature>
<sequence>MVLNILWLQLSLNQSFSPSASVWPPVPITLLISPYSPLQKLTQISLRTCLFVFYKRVDTF</sequence>
<gene>
    <name evidence="2" type="ORF">PDIGIT_LOCUS3057</name>
</gene>
<dbReference type="Proteomes" id="UP001152607">
    <property type="component" value="Unassembled WGS sequence"/>
</dbReference>
<comment type="caution">
    <text evidence="2">The sequence shown here is derived from an EMBL/GenBank/DDBJ whole genome shotgun (WGS) entry which is preliminary data.</text>
</comment>
<dbReference type="EMBL" id="CAOQHR010000002">
    <property type="protein sequence ID" value="CAI6306837.1"/>
    <property type="molecule type" value="Genomic_DNA"/>
</dbReference>
<evidence type="ECO:0000256" key="1">
    <source>
        <dbReference type="SAM" id="SignalP"/>
    </source>
</evidence>
<organism evidence="2 3">
    <name type="scientific">Periconia digitata</name>
    <dbReference type="NCBI Taxonomy" id="1303443"/>
    <lineage>
        <taxon>Eukaryota</taxon>
        <taxon>Fungi</taxon>
        <taxon>Dikarya</taxon>
        <taxon>Ascomycota</taxon>
        <taxon>Pezizomycotina</taxon>
        <taxon>Dothideomycetes</taxon>
        <taxon>Pleosporomycetidae</taxon>
        <taxon>Pleosporales</taxon>
        <taxon>Massarineae</taxon>
        <taxon>Periconiaceae</taxon>
        <taxon>Periconia</taxon>
    </lineage>
</organism>
<evidence type="ECO:0000313" key="2">
    <source>
        <dbReference type="EMBL" id="CAI6306837.1"/>
    </source>
</evidence>
<proteinExistence type="predicted"/>
<keyword evidence="1" id="KW-0732">Signal</keyword>
<keyword evidence="3" id="KW-1185">Reference proteome</keyword>